<dbReference type="EMBL" id="BTGU01000017">
    <property type="protein sequence ID" value="GMN43772.1"/>
    <property type="molecule type" value="Genomic_DNA"/>
</dbReference>
<name>A0AA88A007_FICCA</name>
<feature type="signal peptide" evidence="1">
    <location>
        <begin position="1"/>
        <end position="32"/>
    </location>
</feature>
<evidence type="ECO:0000313" key="3">
    <source>
        <dbReference type="Proteomes" id="UP001187192"/>
    </source>
</evidence>
<keyword evidence="1" id="KW-0732">Signal</keyword>
<proteinExistence type="predicted"/>
<dbReference type="Gramene" id="FCD_00019159-RA">
    <property type="protein sequence ID" value="FCD_00019159-RA:cds"/>
    <property type="gene ID" value="FCD_00019159"/>
</dbReference>
<protein>
    <submittedName>
        <fullName evidence="2">Uncharacterized protein</fullName>
    </submittedName>
</protein>
<organism evidence="2 3">
    <name type="scientific">Ficus carica</name>
    <name type="common">Common fig</name>
    <dbReference type="NCBI Taxonomy" id="3494"/>
    <lineage>
        <taxon>Eukaryota</taxon>
        <taxon>Viridiplantae</taxon>
        <taxon>Streptophyta</taxon>
        <taxon>Embryophyta</taxon>
        <taxon>Tracheophyta</taxon>
        <taxon>Spermatophyta</taxon>
        <taxon>Magnoliopsida</taxon>
        <taxon>eudicotyledons</taxon>
        <taxon>Gunneridae</taxon>
        <taxon>Pentapetalae</taxon>
        <taxon>rosids</taxon>
        <taxon>fabids</taxon>
        <taxon>Rosales</taxon>
        <taxon>Moraceae</taxon>
        <taxon>Ficeae</taxon>
        <taxon>Ficus</taxon>
    </lineage>
</organism>
<reference evidence="2" key="1">
    <citation type="submission" date="2023-07" db="EMBL/GenBank/DDBJ databases">
        <title>draft genome sequence of fig (Ficus carica).</title>
        <authorList>
            <person name="Takahashi T."/>
            <person name="Nishimura K."/>
        </authorList>
    </citation>
    <scope>NUCLEOTIDE SEQUENCE</scope>
</reference>
<sequence length="62" mass="6871">MKKSVVTRNKALRIMYLEILAVLELGPGLAVAAAEEEEDGDGEEEELGLGVDRKTNCLQYKY</sequence>
<feature type="chain" id="PRO_5041679165" evidence="1">
    <location>
        <begin position="33"/>
        <end position="62"/>
    </location>
</feature>
<keyword evidence="3" id="KW-1185">Reference proteome</keyword>
<gene>
    <name evidence="2" type="ORF">TIFTF001_012982</name>
</gene>
<accession>A0AA88A007</accession>
<dbReference type="AlphaFoldDB" id="A0AA88A007"/>
<evidence type="ECO:0000313" key="2">
    <source>
        <dbReference type="EMBL" id="GMN43772.1"/>
    </source>
</evidence>
<comment type="caution">
    <text evidence="2">The sequence shown here is derived from an EMBL/GenBank/DDBJ whole genome shotgun (WGS) entry which is preliminary data.</text>
</comment>
<evidence type="ECO:0000256" key="1">
    <source>
        <dbReference type="SAM" id="SignalP"/>
    </source>
</evidence>
<dbReference type="Proteomes" id="UP001187192">
    <property type="component" value="Unassembled WGS sequence"/>
</dbReference>